<proteinExistence type="predicted"/>
<protein>
    <recommendedName>
        <fullName evidence="4">PH domain-containing protein</fullName>
    </recommendedName>
</protein>
<organism evidence="2 3">
    <name type="scientific">Trichuris trichiura</name>
    <name type="common">Whipworm</name>
    <name type="synonym">Trichocephalus trichiurus</name>
    <dbReference type="NCBI Taxonomy" id="36087"/>
    <lineage>
        <taxon>Eukaryota</taxon>
        <taxon>Metazoa</taxon>
        <taxon>Ecdysozoa</taxon>
        <taxon>Nematoda</taxon>
        <taxon>Enoplea</taxon>
        <taxon>Dorylaimia</taxon>
        <taxon>Trichinellida</taxon>
        <taxon>Trichuridae</taxon>
        <taxon>Trichuris</taxon>
    </lineage>
</organism>
<evidence type="ECO:0000313" key="3">
    <source>
        <dbReference type="Proteomes" id="UP000030665"/>
    </source>
</evidence>
<name>A0A077ZGC3_TRITR</name>
<keyword evidence="3" id="KW-1185">Reference proteome</keyword>
<evidence type="ECO:0008006" key="4">
    <source>
        <dbReference type="Google" id="ProtNLM"/>
    </source>
</evidence>
<dbReference type="Proteomes" id="UP000030665">
    <property type="component" value="Unassembled WGS sequence"/>
</dbReference>
<accession>A0A077ZGC3</accession>
<dbReference type="EMBL" id="HG806196">
    <property type="protein sequence ID" value="CDW57660.1"/>
    <property type="molecule type" value="Genomic_DNA"/>
</dbReference>
<sequence>MRIEEVMMHSPVRVVDLLDCAYVIRTVADDCKLSIGFEHEDRLPIQMATVSLEEREDWVQALTEKLCSIGCMNVPTNLYSAYPRFGSPSEDQKLGTSQQMPVASSTEACPLAECTSYESLRPTVAAVDAPDNMDMEQYLVPESTVESKRASSRTSDIVEQPTDQIADTFSCDVSRSMQKPPLPPRDSIISHSSNVLAFTKSPISENVVVSNDSSAYDVPTSSTLSASLLSAMRRSEPLSQPSVEVPDECCGGGSTFTLASCSEAVSRLSDDASRKSSTSSGQSSQASISSFYKSLPKEKQRVQRLCPSSLTQQCASHLSVDVATSQPIDSEEQASSPPVPAEPPPLLPPKKLLSMLRVSLREQEVLRLKTEVQSHHGLKITLSIAEILHIAFVDVAGFLWICGWQTSDVSGKLRSFVHIGDRLVAVDGLPIDCDAQLRSFISNRFALDRKCEVVLKRMPMAKVFLFKRSHDGECVGLTTRKGKNEVEAVREGSLAWRAGFRVKTISSINPDMETTWYVTEVNSRPVSMFSKNGECKQRLTAIGRELSIVVQPTDFVKLLKRQMKSMKRYRDFIVS</sequence>
<feature type="region of interest" description="Disordered" evidence="1">
    <location>
        <begin position="325"/>
        <end position="345"/>
    </location>
</feature>
<evidence type="ECO:0000256" key="1">
    <source>
        <dbReference type="SAM" id="MobiDB-lite"/>
    </source>
</evidence>
<evidence type="ECO:0000313" key="2">
    <source>
        <dbReference type="EMBL" id="CDW57660.1"/>
    </source>
</evidence>
<dbReference type="OrthoDB" id="5322683at2759"/>
<dbReference type="AlphaFoldDB" id="A0A077ZGC3"/>
<reference evidence="2" key="1">
    <citation type="submission" date="2014-01" db="EMBL/GenBank/DDBJ databases">
        <authorList>
            <person name="Aslett M."/>
        </authorList>
    </citation>
    <scope>NUCLEOTIDE SEQUENCE</scope>
</reference>
<dbReference type="STRING" id="36087.A0A077ZGC3"/>
<gene>
    <name evidence="2" type="ORF">TTRE_0000595301</name>
</gene>
<reference evidence="2" key="2">
    <citation type="submission" date="2014-03" db="EMBL/GenBank/DDBJ databases">
        <title>The whipworm genome and dual-species transcriptomics of an intimate host-pathogen interaction.</title>
        <authorList>
            <person name="Foth B.J."/>
            <person name="Tsai I.J."/>
            <person name="Reid A.J."/>
            <person name="Bancroft A.J."/>
            <person name="Nichol S."/>
            <person name="Tracey A."/>
            <person name="Holroyd N."/>
            <person name="Cotton J.A."/>
            <person name="Stanley E.J."/>
            <person name="Zarowiecki M."/>
            <person name="Liu J.Z."/>
            <person name="Huckvale T."/>
            <person name="Cooper P.J."/>
            <person name="Grencis R.K."/>
            <person name="Berriman M."/>
        </authorList>
    </citation>
    <scope>NUCLEOTIDE SEQUENCE [LARGE SCALE GENOMIC DNA]</scope>
</reference>